<accession>A0A085ZSV1</accession>
<proteinExistence type="predicted"/>
<dbReference type="EMBL" id="JPRL01000001">
    <property type="protein sequence ID" value="KFF07515.1"/>
    <property type="molecule type" value="Genomic_DNA"/>
</dbReference>
<name>A0A085ZSV1_9FLAO</name>
<protein>
    <recommendedName>
        <fullName evidence="4">Lipoprotein</fullName>
    </recommendedName>
</protein>
<keyword evidence="3" id="KW-1185">Reference proteome</keyword>
<dbReference type="eggNOG" id="ENOG50338IY">
    <property type="taxonomic scope" value="Bacteria"/>
</dbReference>
<dbReference type="AlphaFoldDB" id="A0A085ZSV1"/>
<feature type="signal peptide" evidence="1">
    <location>
        <begin position="1"/>
        <end position="23"/>
    </location>
</feature>
<dbReference type="PROSITE" id="PS51257">
    <property type="entry name" value="PROKAR_LIPOPROTEIN"/>
    <property type="match status" value="1"/>
</dbReference>
<gene>
    <name evidence="2" type="ORF">IW19_19275</name>
</gene>
<feature type="chain" id="PRO_5001801636" description="Lipoprotein" evidence="1">
    <location>
        <begin position="24"/>
        <end position="180"/>
    </location>
</feature>
<sequence>MKNRINNSIIVLVLIAASMFSTSCTNLSPEKTFELAALNSNLLSRFGSKDINFKLESEPQVYDETQKKMIPSSYYGYFKFEISNLETQYKRITEISEDDDNRELLKASKDLFGYAIAKEKEGYLPIAKMKDEKASPEQIEKAITDFDASTQNEIDSKFTKLMTVAKGYSEKHKINAKFGI</sequence>
<reference evidence="2 3" key="1">
    <citation type="submission" date="2014-07" db="EMBL/GenBank/DDBJ databases">
        <title>Genome of Flavobacterium reichenbachii LMG 25512.</title>
        <authorList>
            <person name="Stropko S.J."/>
            <person name="Pipes S.E."/>
            <person name="Newman J.D."/>
        </authorList>
    </citation>
    <scope>NUCLEOTIDE SEQUENCE [LARGE SCALE GENOMIC DNA]</scope>
    <source>
        <strain evidence="2 3">LMG 25512</strain>
    </source>
</reference>
<dbReference type="OrthoDB" id="1191109at2"/>
<dbReference type="STRING" id="362418.IW19_19275"/>
<evidence type="ECO:0000313" key="2">
    <source>
        <dbReference type="EMBL" id="KFF07515.1"/>
    </source>
</evidence>
<dbReference type="Proteomes" id="UP000028715">
    <property type="component" value="Unassembled WGS sequence"/>
</dbReference>
<organism evidence="2 3">
    <name type="scientific">Flavobacterium reichenbachii</name>
    <dbReference type="NCBI Taxonomy" id="362418"/>
    <lineage>
        <taxon>Bacteria</taxon>
        <taxon>Pseudomonadati</taxon>
        <taxon>Bacteroidota</taxon>
        <taxon>Flavobacteriia</taxon>
        <taxon>Flavobacteriales</taxon>
        <taxon>Flavobacteriaceae</taxon>
        <taxon>Flavobacterium</taxon>
    </lineage>
</organism>
<keyword evidence="1" id="KW-0732">Signal</keyword>
<comment type="caution">
    <text evidence="2">The sequence shown here is derived from an EMBL/GenBank/DDBJ whole genome shotgun (WGS) entry which is preliminary data.</text>
</comment>
<evidence type="ECO:0000256" key="1">
    <source>
        <dbReference type="SAM" id="SignalP"/>
    </source>
</evidence>
<evidence type="ECO:0008006" key="4">
    <source>
        <dbReference type="Google" id="ProtNLM"/>
    </source>
</evidence>
<evidence type="ECO:0000313" key="3">
    <source>
        <dbReference type="Proteomes" id="UP000028715"/>
    </source>
</evidence>
<dbReference type="RefSeq" id="WP_035687323.1">
    <property type="nucleotide sequence ID" value="NZ_JPRL01000001.1"/>
</dbReference>